<keyword evidence="1" id="KW-0472">Membrane</keyword>
<evidence type="ECO:0000256" key="1">
    <source>
        <dbReference type="SAM" id="Phobius"/>
    </source>
</evidence>
<name>A0ABU0CLU5_9BACI</name>
<dbReference type="Pfam" id="PF11750">
    <property type="entry name" value="DUF3307"/>
    <property type="match status" value="1"/>
</dbReference>
<evidence type="ECO:0000313" key="3">
    <source>
        <dbReference type="Proteomes" id="UP001232445"/>
    </source>
</evidence>
<sequence>MSEILIISLFLLSHVLADFYFPTDKLKNMGNSNLSILWHSTTFLLCSLILTSAFFNLTLFAVILIIAVFHFVINKIKISFPNDHKPLTSLLLLISEQLARIVIIVAAYPFLTNTELNAWANRVIGYVMMYYPFLEAVNHINLLAYIVLVAAAMLFSIRGGTELSLLIINLPNEKTDYNPKDKTGPIIEQLGRNEVAATTEIYDRSDNFEDHRKEELKRYGKVIGNIERLIIIFAMLINQYQLIALLVAIKSIGRFKELNNKTSDYYIVGTFASFSIAFLIGFILVSVRSMLLG</sequence>
<keyword evidence="1" id="KW-0812">Transmembrane</keyword>
<feature type="transmembrane region" description="Helical" evidence="1">
    <location>
        <begin position="265"/>
        <end position="287"/>
    </location>
</feature>
<protein>
    <recommendedName>
        <fullName evidence="4">DUF3307 domain-containing protein</fullName>
    </recommendedName>
</protein>
<dbReference type="Proteomes" id="UP001232445">
    <property type="component" value="Unassembled WGS sequence"/>
</dbReference>
<evidence type="ECO:0008006" key="4">
    <source>
        <dbReference type="Google" id="ProtNLM"/>
    </source>
</evidence>
<keyword evidence="1" id="KW-1133">Transmembrane helix</keyword>
<reference evidence="2 3" key="1">
    <citation type="submission" date="2023-07" db="EMBL/GenBank/DDBJ databases">
        <title>Genomic Encyclopedia of Type Strains, Phase IV (KMG-IV): sequencing the most valuable type-strain genomes for metagenomic binning, comparative biology and taxonomic classification.</title>
        <authorList>
            <person name="Goeker M."/>
        </authorList>
    </citation>
    <scope>NUCLEOTIDE SEQUENCE [LARGE SCALE GENOMIC DNA]</scope>
    <source>
        <strain evidence="2 3">DSM 17740</strain>
    </source>
</reference>
<proteinExistence type="predicted"/>
<feature type="transmembrane region" description="Helical" evidence="1">
    <location>
        <begin position="90"/>
        <end position="111"/>
    </location>
</feature>
<comment type="caution">
    <text evidence="2">The sequence shown here is derived from an EMBL/GenBank/DDBJ whole genome shotgun (WGS) entry which is preliminary data.</text>
</comment>
<evidence type="ECO:0000313" key="2">
    <source>
        <dbReference type="EMBL" id="MDQ0337387.1"/>
    </source>
</evidence>
<accession>A0ABU0CLU5</accession>
<dbReference type="InterPro" id="IPR021737">
    <property type="entry name" value="Phage_phiKZ_Orf197"/>
</dbReference>
<gene>
    <name evidence="2" type="ORF">J2S00_000157</name>
</gene>
<feature type="transmembrane region" description="Helical" evidence="1">
    <location>
        <begin position="136"/>
        <end position="157"/>
    </location>
</feature>
<feature type="transmembrane region" description="Helical" evidence="1">
    <location>
        <begin position="229"/>
        <end position="253"/>
    </location>
</feature>
<dbReference type="EMBL" id="JAUSUQ010000001">
    <property type="protein sequence ID" value="MDQ0337387.1"/>
    <property type="molecule type" value="Genomic_DNA"/>
</dbReference>
<organism evidence="2 3">
    <name type="scientific">Caldalkalibacillus uzonensis</name>
    <dbReference type="NCBI Taxonomy" id="353224"/>
    <lineage>
        <taxon>Bacteria</taxon>
        <taxon>Bacillati</taxon>
        <taxon>Bacillota</taxon>
        <taxon>Bacilli</taxon>
        <taxon>Bacillales</taxon>
        <taxon>Bacillaceae</taxon>
        <taxon>Caldalkalibacillus</taxon>
    </lineage>
</organism>
<dbReference type="RefSeq" id="WP_307334461.1">
    <property type="nucleotide sequence ID" value="NZ_JAUSUQ010000001.1"/>
</dbReference>
<feature type="transmembrane region" description="Helical" evidence="1">
    <location>
        <begin position="41"/>
        <end position="69"/>
    </location>
</feature>
<keyword evidence="3" id="KW-1185">Reference proteome</keyword>